<sequence length="339" mass="36676">MSTLLSQLLSDSDQDTLWIADENSKALLKAGLQFHGILLSNRWDIVHAAEQFGIPAHFSDFDLTTLDRSISRIVYPVSKEKAAVHHVINTAAECLQGNGELILIGGKNSGIKTYAQKAAQRFGRGKNLQKHGTDYASHNHLNSSATLGTLLDDSNYRTLRKLDSLNGLFSKPGLFGWNKIDVGSAQLAQHFSEHLPKTPFTALDLGCGFGYLSVQLAQLAPEAHIIATDNNAAALLACQNNFDSLGIKGEVIAGDAGSQVASASSDVVICNPPFHQGFQVEGDLTDRFLTEAARTLSAGGLALFVVNEFIPLARKAERLFREVTLLEKAKGFCVFRLAK</sequence>
<dbReference type="RefSeq" id="WP_077402810.1">
    <property type="nucleotide sequence ID" value="NZ_CP019650.1"/>
</dbReference>
<dbReference type="STRING" id="260552.Mag101_07240"/>
<dbReference type="Gene3D" id="3.40.50.150">
    <property type="entry name" value="Vaccinia Virus protein VP39"/>
    <property type="match status" value="2"/>
</dbReference>
<dbReference type="Proteomes" id="UP000188219">
    <property type="component" value="Chromosome"/>
</dbReference>
<name>A0A1Q2M3Z6_9GAMM</name>
<dbReference type="PANTHER" id="PTHR47816:SF4">
    <property type="entry name" value="RIBOSOMAL RNA SMALL SUBUNIT METHYLTRANSFERASE C"/>
    <property type="match status" value="1"/>
</dbReference>
<proteinExistence type="predicted"/>
<evidence type="ECO:0000259" key="6">
    <source>
        <dbReference type="Pfam" id="PF05175"/>
    </source>
</evidence>
<dbReference type="GO" id="GO:0008757">
    <property type="term" value="F:S-adenosylmethionine-dependent methyltransferase activity"/>
    <property type="evidence" value="ECO:0007669"/>
    <property type="project" value="InterPro"/>
</dbReference>
<organism evidence="7 8">
    <name type="scientific">Microbulbifer agarilyticus</name>
    <dbReference type="NCBI Taxonomy" id="260552"/>
    <lineage>
        <taxon>Bacteria</taxon>
        <taxon>Pseudomonadati</taxon>
        <taxon>Pseudomonadota</taxon>
        <taxon>Gammaproteobacteria</taxon>
        <taxon>Cellvibrionales</taxon>
        <taxon>Microbulbiferaceae</taxon>
        <taxon>Microbulbifer</taxon>
    </lineage>
</organism>
<dbReference type="SUPFAM" id="SSF53335">
    <property type="entry name" value="S-adenosyl-L-methionine-dependent methyltransferases"/>
    <property type="match status" value="1"/>
</dbReference>
<keyword evidence="2" id="KW-0698">rRNA processing</keyword>
<keyword evidence="3 7" id="KW-0489">Methyltransferase</keyword>
<dbReference type="PANTHER" id="PTHR47816">
    <property type="entry name" value="RIBOSOMAL RNA SMALL SUBUNIT METHYLTRANSFERASE C"/>
    <property type="match status" value="1"/>
</dbReference>
<dbReference type="PROSITE" id="PS00092">
    <property type="entry name" value="N6_MTASE"/>
    <property type="match status" value="1"/>
</dbReference>
<dbReference type="KEGG" id="maga:Mag101_07240"/>
<protein>
    <submittedName>
        <fullName evidence="7">rRNA methyltransferase</fullName>
    </submittedName>
</protein>
<dbReference type="GO" id="GO:0032259">
    <property type="term" value="P:methylation"/>
    <property type="evidence" value="ECO:0007669"/>
    <property type="project" value="UniProtKB-KW"/>
</dbReference>
<evidence type="ECO:0000313" key="7">
    <source>
        <dbReference type="EMBL" id="AQQ67455.1"/>
    </source>
</evidence>
<keyword evidence="8" id="KW-1185">Reference proteome</keyword>
<keyword evidence="1" id="KW-0963">Cytoplasm</keyword>
<evidence type="ECO:0000256" key="4">
    <source>
        <dbReference type="ARBA" id="ARBA00022679"/>
    </source>
</evidence>
<dbReference type="AlphaFoldDB" id="A0A1Q2M3Z6"/>
<feature type="domain" description="Methyltransferase small" evidence="6">
    <location>
        <begin position="168"/>
        <end position="335"/>
    </location>
</feature>
<keyword evidence="4" id="KW-0808">Transferase</keyword>
<evidence type="ECO:0000256" key="2">
    <source>
        <dbReference type="ARBA" id="ARBA00022552"/>
    </source>
</evidence>
<dbReference type="InterPro" id="IPR029063">
    <property type="entry name" value="SAM-dependent_MTases_sf"/>
</dbReference>
<keyword evidence="5" id="KW-0949">S-adenosyl-L-methionine</keyword>
<accession>A0A1Q2M3Z6</accession>
<dbReference type="GO" id="GO:0006364">
    <property type="term" value="P:rRNA processing"/>
    <property type="evidence" value="ECO:0007669"/>
    <property type="project" value="UniProtKB-KW"/>
</dbReference>
<evidence type="ECO:0000256" key="5">
    <source>
        <dbReference type="ARBA" id="ARBA00022691"/>
    </source>
</evidence>
<evidence type="ECO:0000256" key="3">
    <source>
        <dbReference type="ARBA" id="ARBA00022603"/>
    </source>
</evidence>
<reference evidence="7" key="1">
    <citation type="submission" date="2017-02" db="EMBL/GenBank/DDBJ databases">
        <title>Genome of Microbulbifer agarilyticus GP101.</title>
        <authorList>
            <person name="Jung J."/>
            <person name="Bae S.S."/>
            <person name="Baek K."/>
        </authorList>
    </citation>
    <scope>NUCLEOTIDE SEQUENCE [LARGE SCALE GENOMIC DNA]</scope>
    <source>
        <strain evidence="7">GP101</strain>
    </source>
</reference>
<dbReference type="InterPro" id="IPR007848">
    <property type="entry name" value="Small_mtfrase_dom"/>
</dbReference>
<dbReference type="EMBL" id="CP019650">
    <property type="protein sequence ID" value="AQQ67455.1"/>
    <property type="molecule type" value="Genomic_DNA"/>
</dbReference>
<dbReference type="InterPro" id="IPR046977">
    <property type="entry name" value="RsmC/RlmG"/>
</dbReference>
<dbReference type="GO" id="GO:0003676">
    <property type="term" value="F:nucleic acid binding"/>
    <property type="evidence" value="ECO:0007669"/>
    <property type="project" value="InterPro"/>
</dbReference>
<dbReference type="OrthoDB" id="29650at2"/>
<dbReference type="Pfam" id="PF05175">
    <property type="entry name" value="MTS"/>
    <property type="match status" value="1"/>
</dbReference>
<gene>
    <name evidence="7" type="ORF">Mag101_07240</name>
</gene>
<dbReference type="GO" id="GO:0008170">
    <property type="term" value="F:N-methyltransferase activity"/>
    <property type="evidence" value="ECO:0007669"/>
    <property type="project" value="UniProtKB-ARBA"/>
</dbReference>
<dbReference type="InterPro" id="IPR002052">
    <property type="entry name" value="DNA_methylase_N6_adenine_CS"/>
</dbReference>
<evidence type="ECO:0000256" key="1">
    <source>
        <dbReference type="ARBA" id="ARBA00022490"/>
    </source>
</evidence>
<dbReference type="CDD" id="cd02440">
    <property type="entry name" value="AdoMet_MTases"/>
    <property type="match status" value="1"/>
</dbReference>
<evidence type="ECO:0000313" key="8">
    <source>
        <dbReference type="Proteomes" id="UP000188219"/>
    </source>
</evidence>